<evidence type="ECO:0000259" key="1">
    <source>
        <dbReference type="Pfam" id="PF09995"/>
    </source>
</evidence>
<dbReference type="Pfam" id="PF09995">
    <property type="entry name" value="MPAB_Lcp_cat"/>
    <property type="match status" value="1"/>
</dbReference>
<dbReference type="InterPro" id="IPR018713">
    <property type="entry name" value="MPAB/Lcp_cat_dom"/>
</dbReference>
<proteinExistence type="predicted"/>
<dbReference type="Proteomes" id="UP000465609">
    <property type="component" value="Chromosome"/>
</dbReference>
<protein>
    <recommendedName>
        <fullName evidence="1">ER-bound oxygenase mpaB/mpaB'/Rubber oxygenase catalytic domain-containing protein</fullName>
    </recommendedName>
</protein>
<evidence type="ECO:0000313" key="2">
    <source>
        <dbReference type="EMBL" id="BBX84514.1"/>
    </source>
</evidence>
<evidence type="ECO:0000313" key="3">
    <source>
        <dbReference type="Proteomes" id="UP000465609"/>
    </source>
</evidence>
<keyword evidence="3" id="KW-1185">Reference proteome</keyword>
<gene>
    <name evidence="2" type="ORF">MAUB_23870</name>
</gene>
<reference evidence="2 3" key="1">
    <citation type="journal article" date="2019" name="Emerg. Microbes Infect.">
        <title>Comprehensive subspecies identification of 175 nontuberculous mycobacteria species based on 7547 genomic profiles.</title>
        <authorList>
            <person name="Matsumoto Y."/>
            <person name="Kinjo T."/>
            <person name="Motooka D."/>
            <person name="Nabeya D."/>
            <person name="Jung N."/>
            <person name="Uechi K."/>
            <person name="Horii T."/>
            <person name="Iida T."/>
            <person name="Fujita J."/>
            <person name="Nakamura S."/>
        </authorList>
    </citation>
    <scope>NUCLEOTIDE SEQUENCE [LARGE SCALE GENOMIC DNA]</scope>
    <source>
        <strain evidence="2 3">JCM 15296</strain>
    </source>
</reference>
<feature type="domain" description="ER-bound oxygenase mpaB/mpaB'/Rubber oxygenase catalytic" evidence="1">
    <location>
        <begin position="54"/>
        <end position="287"/>
    </location>
</feature>
<dbReference type="PANTHER" id="PTHR36151">
    <property type="entry name" value="BLR2777 PROTEIN"/>
    <property type="match status" value="1"/>
</dbReference>
<dbReference type="EMBL" id="AP022577">
    <property type="protein sequence ID" value="BBX84514.1"/>
    <property type="molecule type" value="Genomic_DNA"/>
</dbReference>
<organism evidence="2 3">
    <name type="scientific">Mycolicibacterium aubagnense</name>
    <dbReference type="NCBI Taxonomy" id="319707"/>
    <lineage>
        <taxon>Bacteria</taxon>
        <taxon>Bacillati</taxon>
        <taxon>Actinomycetota</taxon>
        <taxon>Actinomycetes</taxon>
        <taxon>Mycobacteriales</taxon>
        <taxon>Mycobacteriaceae</taxon>
        <taxon>Mycolicibacterium</taxon>
    </lineage>
</organism>
<name>A0ABN5YVG4_9MYCO</name>
<accession>A0ABN5YVG4</accession>
<dbReference type="PANTHER" id="PTHR36151:SF3">
    <property type="entry name" value="ER-BOUND OXYGENASE MPAB_MPAB'_RUBBER OXYGENASE CATALYTIC DOMAIN-CONTAINING PROTEIN"/>
    <property type="match status" value="1"/>
</dbReference>
<sequence>MFGTHGVSSADTHARAEWELLQSAKFVTLFRMTEIAEQAELVDSLPLGPESLVWKYFGDNRMYLIGPRPAVLQNMLAQLGQGVLDHSVFFADTSARIKRSLPPIFRTVYGTDDANTGTQVRDFHREIKGDMPDGSRYHALDPETYYWAHATFVEQVLYFADTFVKRLSDAEKEQIYLESKTWYRRYGVSDRPMPATYAEFEEYWDRMMNEVAVPHKTARYGVGYVTKGFPAPKGVNPAVWRAISIVFNPVAAFLTTGGLPPRARDLLELPWTDRQERAYQLFAAAWRSKPVNWMWDRLPMSLRYNTFAQKGYARAR</sequence>